<evidence type="ECO:0000256" key="1">
    <source>
        <dbReference type="ARBA" id="ARBA00004123"/>
    </source>
</evidence>
<dbReference type="InterPro" id="IPR040456">
    <property type="entry name" value="RNase_H2_suB"/>
</dbReference>
<reference evidence="9" key="1">
    <citation type="submission" date="2022-04" db="EMBL/GenBank/DDBJ databases">
        <title>Carnegiea gigantea Genome sequencing and assembly v2.</title>
        <authorList>
            <person name="Copetti D."/>
            <person name="Sanderson M.J."/>
            <person name="Burquez A."/>
            <person name="Wojciechowski M.F."/>
        </authorList>
    </citation>
    <scope>NUCLEOTIDE SEQUENCE</scope>
    <source>
        <strain evidence="9">SGP5-SGP5p</strain>
        <tissue evidence="9">Aerial part</tissue>
    </source>
</reference>
<evidence type="ECO:0000256" key="3">
    <source>
        <dbReference type="ARBA" id="ARBA00023242"/>
    </source>
</evidence>
<accession>A0A9Q1JMT9</accession>
<dbReference type="Proteomes" id="UP001153076">
    <property type="component" value="Unassembled WGS sequence"/>
</dbReference>
<comment type="subcellular location">
    <subcellularLocation>
        <location evidence="1">Nucleus</location>
    </subcellularLocation>
</comment>
<feature type="domain" description="Rnh202 triple barrel" evidence="8">
    <location>
        <begin position="28"/>
        <end position="82"/>
    </location>
</feature>
<proteinExistence type="predicted"/>
<dbReference type="GO" id="GO:0005654">
    <property type="term" value="C:nucleoplasm"/>
    <property type="evidence" value="ECO:0007669"/>
    <property type="project" value="TreeGrafter"/>
</dbReference>
<dbReference type="GO" id="GO:0006401">
    <property type="term" value="P:RNA catabolic process"/>
    <property type="evidence" value="ECO:0007669"/>
    <property type="project" value="TreeGrafter"/>
</dbReference>
<gene>
    <name evidence="9" type="ORF">Cgig2_030542</name>
</gene>
<comment type="caution">
    <text evidence="9">The sequence shown here is derived from an EMBL/GenBank/DDBJ whole genome shotgun (WGS) entry which is preliminary data.</text>
</comment>
<evidence type="ECO:0000256" key="5">
    <source>
        <dbReference type="ARBA" id="ARBA00033464"/>
    </source>
</evidence>
<dbReference type="PANTHER" id="PTHR13383">
    <property type="entry name" value="RIBONUCLEASE H2 SUBUNIT B"/>
    <property type="match status" value="1"/>
</dbReference>
<evidence type="ECO:0000313" key="9">
    <source>
        <dbReference type="EMBL" id="KAJ8425015.1"/>
    </source>
</evidence>
<keyword evidence="3" id="KW-0539">Nucleus</keyword>
<feature type="domain" description="Ribonuclease H2 subunit B wHTH" evidence="7">
    <location>
        <begin position="85"/>
        <end position="168"/>
    </location>
</feature>
<dbReference type="InterPro" id="IPR019024">
    <property type="entry name" value="RNase_H2_suB_wHTH"/>
</dbReference>
<dbReference type="Gene3D" id="1.10.20.120">
    <property type="match status" value="1"/>
</dbReference>
<comment type="function">
    <text evidence="4">Non catalytic subunit of RNase H2, an endonuclease that specifically degrades the RNA of RNA:DNA hybrids. Participates in DNA replication, possibly by mediating the removal of lagging-strand Okazaki fragment RNA primers during DNA replication. Mediates the excision of single ribonucleotides from DNA:RNA duplexes.</text>
</comment>
<dbReference type="OrthoDB" id="29098at2759"/>
<evidence type="ECO:0000313" key="10">
    <source>
        <dbReference type="Proteomes" id="UP001153076"/>
    </source>
</evidence>
<dbReference type="GO" id="GO:0032299">
    <property type="term" value="C:ribonuclease H2 complex"/>
    <property type="evidence" value="ECO:0007669"/>
    <property type="project" value="InterPro"/>
</dbReference>
<evidence type="ECO:0000259" key="8">
    <source>
        <dbReference type="Pfam" id="PF17745"/>
    </source>
</evidence>
<dbReference type="PANTHER" id="PTHR13383:SF11">
    <property type="entry name" value="RIBONUCLEASE H2 SUBUNIT B"/>
    <property type="match status" value="1"/>
</dbReference>
<dbReference type="Pfam" id="PF09468">
    <property type="entry name" value="RNase_H2-Ydr279"/>
    <property type="match status" value="1"/>
</dbReference>
<sequence>MAWWERADGEIRVLIAPDQGTGGNPDGHLLSLRHPKSGTATNFLFINEGLLELHWFKQSYGSWFLGDYVCEDGSLYTSTPVDPVFLLLPIFEDARMKRGDDPGKFRQLDEIIFIDGYPGYQHLLQIAEKSMHVVCDVKEMGSTKFFRLDDSKVLAWLCAKVNRLKQTLLMLDKNYVALDDKHTCKIDYPAVADAVSILGEYLKDEPWLEVLCRQFRLNLEDLTRKAADPCSTTPDDVLQSSAKEKGRMRSTDKKNAAKTGKQAKKVKIETDSRNIKDMFTRATRSRTKAT</sequence>
<name>A0A9Q1JMT9_9CARY</name>
<keyword evidence="10" id="KW-1185">Reference proteome</keyword>
<evidence type="ECO:0000256" key="4">
    <source>
        <dbReference type="ARBA" id="ARBA00024778"/>
    </source>
</evidence>
<organism evidence="9 10">
    <name type="scientific">Carnegiea gigantea</name>
    <dbReference type="NCBI Taxonomy" id="171969"/>
    <lineage>
        <taxon>Eukaryota</taxon>
        <taxon>Viridiplantae</taxon>
        <taxon>Streptophyta</taxon>
        <taxon>Embryophyta</taxon>
        <taxon>Tracheophyta</taxon>
        <taxon>Spermatophyta</taxon>
        <taxon>Magnoliopsida</taxon>
        <taxon>eudicotyledons</taxon>
        <taxon>Gunneridae</taxon>
        <taxon>Pentapetalae</taxon>
        <taxon>Caryophyllales</taxon>
        <taxon>Cactineae</taxon>
        <taxon>Cactaceae</taxon>
        <taxon>Cactoideae</taxon>
        <taxon>Echinocereeae</taxon>
        <taxon>Carnegiea</taxon>
    </lineage>
</organism>
<dbReference type="EMBL" id="JAKOGI010001559">
    <property type="protein sequence ID" value="KAJ8425015.1"/>
    <property type="molecule type" value="Genomic_DNA"/>
</dbReference>
<feature type="compositionally biased region" description="Polar residues" evidence="6">
    <location>
        <begin position="230"/>
        <end position="241"/>
    </location>
</feature>
<evidence type="ECO:0000256" key="2">
    <source>
        <dbReference type="ARBA" id="ARBA00019062"/>
    </source>
</evidence>
<dbReference type="Pfam" id="PF17745">
    <property type="entry name" value="Ydr279_N"/>
    <property type="match status" value="1"/>
</dbReference>
<dbReference type="Gene3D" id="2.20.25.530">
    <property type="match status" value="1"/>
</dbReference>
<evidence type="ECO:0000259" key="7">
    <source>
        <dbReference type="Pfam" id="PF09468"/>
    </source>
</evidence>
<dbReference type="CDD" id="cd09270">
    <property type="entry name" value="RNase_H2-B"/>
    <property type="match status" value="1"/>
</dbReference>
<dbReference type="AlphaFoldDB" id="A0A9Q1JMT9"/>
<feature type="region of interest" description="Disordered" evidence="6">
    <location>
        <begin position="228"/>
        <end position="267"/>
    </location>
</feature>
<dbReference type="FunFam" id="2.20.25.530:FF:000002">
    <property type="entry name" value="Ribonuclease H2 subunit B"/>
    <property type="match status" value="1"/>
</dbReference>
<dbReference type="InterPro" id="IPR041195">
    <property type="entry name" value="Rnh202_N"/>
</dbReference>
<feature type="compositionally biased region" description="Basic and acidic residues" evidence="6">
    <location>
        <begin position="242"/>
        <end position="255"/>
    </location>
</feature>
<protein>
    <recommendedName>
        <fullName evidence="2">Ribonuclease H2 subunit B</fullName>
    </recommendedName>
    <alternativeName>
        <fullName evidence="5">Ribonuclease HI subunit B</fullName>
    </alternativeName>
</protein>
<evidence type="ECO:0000256" key="6">
    <source>
        <dbReference type="SAM" id="MobiDB-lite"/>
    </source>
</evidence>